<dbReference type="InterPro" id="IPR041205">
    <property type="entry name" value="ScsC_N"/>
</dbReference>
<dbReference type="Pfam" id="PF01323">
    <property type="entry name" value="DSBA"/>
    <property type="match status" value="1"/>
</dbReference>
<sequence length="272" mass="29750">MKKTAIFTALATIALAGCSAQSTDFSTAQKAQIEKIASQYIIQHPEVLIKASETYKKQQIAEQNNQAIQAVVQHAKQLVDNPKTPAVGPKDAKVNVIEFFDYQCIFCSKISPVVRELQKDNPDVRFVYKETPIFGMRWEASRYAADMGNWIYAKKGSEAYNTYHNAVFESGQVEGKLTKKEIDKAAKEAGVDVSKFKADNSYMDNLQLFGELSFRGTPALIVMPSEGANKDNVKIIRGYDPAGLKAAIESVKAETAAPATAAKAPAKTATKS</sequence>
<dbReference type="RefSeq" id="WP_237361517.1">
    <property type="nucleotide sequence ID" value="NZ_CAKLDM010000002.1"/>
</dbReference>
<dbReference type="Proteomes" id="UP000838748">
    <property type="component" value="Unassembled WGS sequence"/>
</dbReference>
<dbReference type="PANTHER" id="PTHR35272:SF3">
    <property type="entry name" value="THIOL:DISULFIDE INTERCHANGE PROTEIN DSBC"/>
    <property type="match status" value="1"/>
</dbReference>
<dbReference type="Gene3D" id="3.40.30.10">
    <property type="entry name" value="Glutaredoxin"/>
    <property type="match status" value="1"/>
</dbReference>
<dbReference type="InterPro" id="IPR051470">
    <property type="entry name" value="Thiol:disulfide_interchange"/>
</dbReference>
<gene>
    <name evidence="3" type="ORF">VMF7928_02212</name>
</gene>
<dbReference type="PROSITE" id="PS51352">
    <property type="entry name" value="THIOREDOXIN_2"/>
    <property type="match status" value="1"/>
</dbReference>
<organism evidence="3 4">
    <name type="scientific">Vibrio marisflavi CECT 7928</name>
    <dbReference type="NCBI Taxonomy" id="634439"/>
    <lineage>
        <taxon>Bacteria</taxon>
        <taxon>Pseudomonadati</taxon>
        <taxon>Pseudomonadota</taxon>
        <taxon>Gammaproteobacteria</taxon>
        <taxon>Vibrionales</taxon>
        <taxon>Vibrionaceae</taxon>
        <taxon>Vibrio</taxon>
    </lineage>
</organism>
<dbReference type="PROSITE" id="PS51257">
    <property type="entry name" value="PROKAR_LIPOPROTEIN"/>
    <property type="match status" value="1"/>
</dbReference>
<feature type="signal peptide" evidence="1">
    <location>
        <begin position="1"/>
        <end position="22"/>
    </location>
</feature>
<comment type="caution">
    <text evidence="3">The sequence shown here is derived from an EMBL/GenBank/DDBJ whole genome shotgun (WGS) entry which is preliminary data.</text>
</comment>
<keyword evidence="1" id="KW-0732">Signal</keyword>
<evidence type="ECO:0000256" key="1">
    <source>
        <dbReference type="SAM" id="SignalP"/>
    </source>
</evidence>
<dbReference type="SUPFAM" id="SSF52833">
    <property type="entry name" value="Thioredoxin-like"/>
    <property type="match status" value="1"/>
</dbReference>
<feature type="chain" id="PRO_5047395421" description="Thioredoxin domain-containing protein" evidence="1">
    <location>
        <begin position="23"/>
        <end position="272"/>
    </location>
</feature>
<evidence type="ECO:0000259" key="2">
    <source>
        <dbReference type="PROSITE" id="PS51352"/>
    </source>
</evidence>
<evidence type="ECO:0000313" key="3">
    <source>
        <dbReference type="EMBL" id="CAH0539516.1"/>
    </source>
</evidence>
<evidence type="ECO:0000313" key="4">
    <source>
        <dbReference type="Proteomes" id="UP000838748"/>
    </source>
</evidence>
<dbReference type="PANTHER" id="PTHR35272">
    <property type="entry name" value="THIOL:DISULFIDE INTERCHANGE PROTEIN DSBC-RELATED"/>
    <property type="match status" value="1"/>
</dbReference>
<dbReference type="EMBL" id="CAKLDM010000002">
    <property type="protein sequence ID" value="CAH0539516.1"/>
    <property type="molecule type" value="Genomic_DNA"/>
</dbReference>
<protein>
    <recommendedName>
        <fullName evidence="2">Thioredoxin domain-containing protein</fullName>
    </recommendedName>
</protein>
<feature type="domain" description="Thioredoxin" evidence="2">
    <location>
        <begin position="54"/>
        <end position="214"/>
    </location>
</feature>
<proteinExistence type="predicted"/>
<dbReference type="InterPro" id="IPR036249">
    <property type="entry name" value="Thioredoxin-like_sf"/>
</dbReference>
<dbReference type="InterPro" id="IPR013766">
    <property type="entry name" value="Thioredoxin_domain"/>
</dbReference>
<keyword evidence="4" id="KW-1185">Reference proteome</keyword>
<accession>A0ABM9A3X7</accession>
<reference evidence="3" key="1">
    <citation type="submission" date="2021-11" db="EMBL/GenBank/DDBJ databases">
        <authorList>
            <person name="Rodrigo-Torres L."/>
            <person name="Arahal R. D."/>
            <person name="Lucena T."/>
        </authorList>
    </citation>
    <scope>NUCLEOTIDE SEQUENCE</scope>
    <source>
        <strain evidence="3">CECT 7928</strain>
    </source>
</reference>
<name>A0ABM9A3X7_9VIBR</name>
<dbReference type="InterPro" id="IPR001853">
    <property type="entry name" value="DSBA-like_thioredoxin_dom"/>
</dbReference>
<dbReference type="Pfam" id="PF18312">
    <property type="entry name" value="ScsC_N"/>
    <property type="match status" value="1"/>
</dbReference>